<accession>A0AAD5DJA2</accession>
<protein>
    <recommendedName>
        <fullName evidence="4">F-box domain-containing protein</fullName>
    </recommendedName>
</protein>
<evidence type="ECO:0000256" key="1">
    <source>
        <dbReference type="ARBA" id="ARBA00004430"/>
    </source>
</evidence>
<evidence type="ECO:0000313" key="3">
    <source>
        <dbReference type="Proteomes" id="UP001205105"/>
    </source>
</evidence>
<comment type="subcellular location">
    <subcellularLocation>
        <location evidence="1">Cytoplasm</location>
        <location evidence="1">Cytoskeleton</location>
        <location evidence="1">Cilium axoneme</location>
    </subcellularLocation>
</comment>
<dbReference type="Gene3D" id="3.80.10.10">
    <property type="entry name" value="Ribonuclease Inhibitor"/>
    <property type="match status" value="1"/>
</dbReference>
<gene>
    <name evidence="2" type="ORF">COHA_008839</name>
</gene>
<organism evidence="2 3">
    <name type="scientific">Chlorella ohadii</name>
    <dbReference type="NCBI Taxonomy" id="2649997"/>
    <lineage>
        <taxon>Eukaryota</taxon>
        <taxon>Viridiplantae</taxon>
        <taxon>Chlorophyta</taxon>
        <taxon>core chlorophytes</taxon>
        <taxon>Trebouxiophyceae</taxon>
        <taxon>Chlorellales</taxon>
        <taxon>Chlorellaceae</taxon>
        <taxon>Chlorella clade</taxon>
        <taxon>Chlorella</taxon>
    </lineage>
</organism>
<dbReference type="EMBL" id="JADXDR010000156">
    <property type="protein sequence ID" value="KAI7837324.1"/>
    <property type="molecule type" value="Genomic_DNA"/>
</dbReference>
<dbReference type="GO" id="GO:0005930">
    <property type="term" value="C:axoneme"/>
    <property type="evidence" value="ECO:0007669"/>
    <property type="project" value="UniProtKB-SubCell"/>
</dbReference>
<reference evidence="2" key="1">
    <citation type="submission" date="2020-11" db="EMBL/GenBank/DDBJ databases">
        <title>Chlorella ohadii genome sequencing and assembly.</title>
        <authorList>
            <person name="Murik O."/>
            <person name="Treves H."/>
            <person name="Kedem I."/>
            <person name="Shotland Y."/>
            <person name="Kaplan A."/>
        </authorList>
    </citation>
    <scope>NUCLEOTIDE SEQUENCE</scope>
    <source>
        <strain evidence="2">1</strain>
    </source>
</reference>
<keyword evidence="3" id="KW-1185">Reference proteome</keyword>
<comment type="caution">
    <text evidence="2">The sequence shown here is derived from an EMBL/GenBank/DDBJ whole genome shotgun (WGS) entry which is preliminary data.</text>
</comment>
<dbReference type="Gene3D" id="1.20.1280.50">
    <property type="match status" value="1"/>
</dbReference>
<sequence length="360" mass="39429">MPTSRASPFAQLPHDLLQRVAALLGDEDRTAMLDVCGSWAAAIEAAPALWPTAVLALAPSALNEFELRKDEYATRDRSLTICPAVDKVFDAIDSDHNAATSMVERAAALSPRCRRVRVQGDERVKRRLVRLALDYRLPPVWNGDSFEDAEVRSLESSLAADLSAATRLSSLELRITGAQHLLAVCNALPALRELKLDLYWCKTEHAQQAVDALRQLPQLAVSMGIQSYWGTEAAPSYLDTDGWELTDLPPLAGLPLTALRLLGNVSLPPDLLQLERLHSLELYCLFELTGWSDEPWSTLAQLSQLSIIETLMPDATKVAAAARLSEVHAPDAPSVERAAEFRSQLAALRPDVRITPETAS</sequence>
<name>A0AAD5DJA2_9CHLO</name>
<dbReference type="InterPro" id="IPR032675">
    <property type="entry name" value="LRR_dom_sf"/>
</dbReference>
<dbReference type="AlphaFoldDB" id="A0AAD5DJA2"/>
<dbReference type="Proteomes" id="UP001205105">
    <property type="component" value="Unassembled WGS sequence"/>
</dbReference>
<evidence type="ECO:0008006" key="4">
    <source>
        <dbReference type="Google" id="ProtNLM"/>
    </source>
</evidence>
<evidence type="ECO:0000313" key="2">
    <source>
        <dbReference type="EMBL" id="KAI7837324.1"/>
    </source>
</evidence>
<proteinExistence type="predicted"/>